<dbReference type="CDD" id="cd00114">
    <property type="entry name" value="LIGANc"/>
    <property type="match status" value="1"/>
</dbReference>
<dbReference type="InterPro" id="IPR004150">
    <property type="entry name" value="NAD_DNA_ligase_OB"/>
</dbReference>
<evidence type="ECO:0000256" key="1">
    <source>
        <dbReference type="ARBA" id="ARBA00004067"/>
    </source>
</evidence>
<feature type="domain" description="BRCT" evidence="12">
    <location>
        <begin position="592"/>
        <end position="670"/>
    </location>
</feature>
<dbReference type="InterPro" id="IPR033136">
    <property type="entry name" value="DNA_ligase_CS"/>
</dbReference>
<dbReference type="Pfam" id="PF12826">
    <property type="entry name" value="HHH_2"/>
    <property type="match status" value="1"/>
</dbReference>
<dbReference type="Gene3D" id="3.40.50.10190">
    <property type="entry name" value="BRCT domain"/>
    <property type="match status" value="1"/>
</dbReference>
<evidence type="ECO:0000256" key="11">
    <source>
        <dbReference type="HAMAP-Rule" id="MF_01588"/>
    </source>
</evidence>
<dbReference type="SMART" id="SM00532">
    <property type="entry name" value="LIGANc"/>
    <property type="match status" value="1"/>
</dbReference>
<dbReference type="Gene3D" id="3.30.470.30">
    <property type="entry name" value="DNA ligase/mRNA capping enzyme"/>
    <property type="match status" value="1"/>
</dbReference>
<dbReference type="Pfam" id="PF03119">
    <property type="entry name" value="DNA_ligase_ZBD"/>
    <property type="match status" value="1"/>
</dbReference>
<dbReference type="InterPro" id="IPR001679">
    <property type="entry name" value="DNA_ligase"/>
</dbReference>
<evidence type="ECO:0000256" key="9">
    <source>
        <dbReference type="ARBA" id="ARBA00023204"/>
    </source>
</evidence>
<feature type="binding site" evidence="11">
    <location>
        <position position="113"/>
    </location>
    <ligand>
        <name>NAD(+)</name>
        <dbReference type="ChEBI" id="CHEBI:57540"/>
    </ligand>
</feature>
<dbReference type="SUPFAM" id="SSF47781">
    <property type="entry name" value="RuvA domain 2-like"/>
    <property type="match status" value="1"/>
</dbReference>
<sequence>MSLFDIKDKMDALVKELNQHSYNYYVLAMPTIADYEFDKKLEELGKLEKEHPEFADPDSPTLKVGGEITKTFTTVKHRWPMLSLGNTYNEQDLRDFDERVRKTIGESFEYVCELKFDGLSISLTYEDTRLVRAVTRGDGTKGDDVTTNVKTINNIPHKLKNEEVPPLFEIRGEIFMHRAAFERLNKEREELGEIQYANPRNFAAGTVKMQDSKEVARRPLDCFLYSLNTDKNYFKTHWESLQTLKSWGFNVSTNSKLVSNIDDVLLFIKHWETERFKLSYDIDGIVIKVNSYAQQQELGFTAKSPRWAISFKFKAEEVETILEKVTYQVGRTGAVTPVANLKPVQLAGTTVKRATLHNANEIERLDLHEGDSVFVEKGGEIIPKIINVNLDKRKAGAPKIIYPSVCPECQSTLIRKEGEVAYYCPNDEACPPQIVGKIQHFIGRKAMNIDGLGDETIETFYQKGLVKHISDLYTLHEKAEELKTLDRFGERSIENMLKGIEESKQMPFEKVLFGLGIRYVGETVAKKLAFGAKDIEKLSTASLEELTAIDEIGQRIAESIIEYFGNPEHLHQIGLLKSYGLQFEAIENEIALQSDKLTGKTFVISGVFENYSREELKDLIESNGGKILSGISAKLNYLLAGDNMGPSKLDKAKKLNVPLISEGDLLEMLK</sequence>
<dbReference type="InterPro" id="IPR004149">
    <property type="entry name" value="Znf_DNAligase_C4"/>
</dbReference>
<comment type="similarity">
    <text evidence="11">Belongs to the NAD-dependent DNA ligase family. LigA subfamily.</text>
</comment>
<dbReference type="PANTHER" id="PTHR23389">
    <property type="entry name" value="CHROMOSOME TRANSMISSION FIDELITY FACTOR 18"/>
    <property type="match status" value="1"/>
</dbReference>
<accession>A0ABU8NK40</accession>
<comment type="caution">
    <text evidence="13">The sequence shown here is derived from an EMBL/GenBank/DDBJ whole genome shotgun (WGS) entry which is preliminary data.</text>
</comment>
<keyword evidence="14" id="KW-1185">Reference proteome</keyword>
<dbReference type="Proteomes" id="UP001378956">
    <property type="component" value="Unassembled WGS sequence"/>
</dbReference>
<dbReference type="EMBL" id="JBBEUB010000001">
    <property type="protein sequence ID" value="MEJ2901877.1"/>
    <property type="molecule type" value="Genomic_DNA"/>
</dbReference>
<evidence type="ECO:0000256" key="8">
    <source>
        <dbReference type="ARBA" id="ARBA00023027"/>
    </source>
</evidence>
<dbReference type="SMART" id="SM00292">
    <property type="entry name" value="BRCT"/>
    <property type="match status" value="1"/>
</dbReference>
<evidence type="ECO:0000256" key="10">
    <source>
        <dbReference type="ARBA" id="ARBA00034005"/>
    </source>
</evidence>
<dbReference type="SUPFAM" id="SSF56091">
    <property type="entry name" value="DNA ligase/mRNA capping enzyme, catalytic domain"/>
    <property type="match status" value="1"/>
</dbReference>
<dbReference type="HAMAP" id="MF_01588">
    <property type="entry name" value="DNA_ligase_A"/>
    <property type="match status" value="1"/>
</dbReference>
<feature type="binding site" evidence="11">
    <location>
        <begin position="34"/>
        <end position="38"/>
    </location>
    <ligand>
        <name>NAD(+)</name>
        <dbReference type="ChEBI" id="CHEBI:57540"/>
    </ligand>
</feature>
<dbReference type="SUPFAM" id="SSF52113">
    <property type="entry name" value="BRCT domain"/>
    <property type="match status" value="1"/>
</dbReference>
<feature type="binding site" evidence="11">
    <location>
        <position position="312"/>
    </location>
    <ligand>
        <name>NAD(+)</name>
        <dbReference type="ChEBI" id="CHEBI:57540"/>
    </ligand>
</feature>
<evidence type="ECO:0000313" key="13">
    <source>
        <dbReference type="EMBL" id="MEJ2901877.1"/>
    </source>
</evidence>
<evidence type="ECO:0000256" key="7">
    <source>
        <dbReference type="ARBA" id="ARBA00022842"/>
    </source>
</evidence>
<dbReference type="Pfam" id="PF00533">
    <property type="entry name" value="BRCT"/>
    <property type="match status" value="1"/>
</dbReference>
<organism evidence="13 14">
    <name type="scientific">Pedobacter panaciterrae</name>
    <dbReference type="NCBI Taxonomy" id="363849"/>
    <lineage>
        <taxon>Bacteria</taxon>
        <taxon>Pseudomonadati</taxon>
        <taxon>Bacteroidota</taxon>
        <taxon>Sphingobacteriia</taxon>
        <taxon>Sphingobacteriales</taxon>
        <taxon>Sphingobacteriaceae</taxon>
        <taxon>Pedobacter</taxon>
    </lineage>
</organism>
<keyword evidence="5 11" id="KW-0227">DNA damage</keyword>
<dbReference type="InterPro" id="IPR036420">
    <property type="entry name" value="BRCT_dom_sf"/>
</dbReference>
<evidence type="ECO:0000313" key="14">
    <source>
        <dbReference type="Proteomes" id="UP001378956"/>
    </source>
</evidence>
<feature type="binding site" evidence="11">
    <location>
        <position position="406"/>
    </location>
    <ligand>
        <name>Zn(2+)</name>
        <dbReference type="ChEBI" id="CHEBI:29105"/>
    </ligand>
</feature>
<dbReference type="PROSITE" id="PS50172">
    <property type="entry name" value="BRCT"/>
    <property type="match status" value="1"/>
</dbReference>
<evidence type="ECO:0000256" key="4">
    <source>
        <dbReference type="ARBA" id="ARBA00022723"/>
    </source>
</evidence>
<dbReference type="NCBIfam" id="TIGR00575">
    <property type="entry name" value="dnlj"/>
    <property type="match status" value="1"/>
</dbReference>
<feature type="binding site" evidence="11">
    <location>
        <position position="136"/>
    </location>
    <ligand>
        <name>NAD(+)</name>
        <dbReference type="ChEBI" id="CHEBI:57540"/>
    </ligand>
</feature>
<keyword evidence="3 11" id="KW-0235">DNA replication</keyword>
<evidence type="ECO:0000259" key="12">
    <source>
        <dbReference type="PROSITE" id="PS50172"/>
    </source>
</evidence>
<dbReference type="InterPro" id="IPR001357">
    <property type="entry name" value="BRCT_dom"/>
</dbReference>
<comment type="function">
    <text evidence="1 11">DNA ligase that catalyzes the formation of phosphodiester linkages between 5'-phosphoryl and 3'-hydroxyl groups in double-stranded DNA using NAD as a coenzyme and as the energy source for the reaction. It is essential for DNA replication and repair of damaged DNA.</text>
</comment>
<dbReference type="PROSITE" id="PS01056">
    <property type="entry name" value="DNA_LIGASE_N2"/>
    <property type="match status" value="1"/>
</dbReference>
<dbReference type="InterPro" id="IPR013840">
    <property type="entry name" value="DNAligase_N"/>
</dbReference>
<gene>
    <name evidence="11 13" type="primary">ligA</name>
    <name evidence="13" type="ORF">WAE58_05560</name>
</gene>
<dbReference type="Gene3D" id="1.10.287.610">
    <property type="entry name" value="Helix hairpin bin"/>
    <property type="match status" value="1"/>
</dbReference>
<dbReference type="EC" id="6.5.1.2" evidence="11"/>
<dbReference type="GO" id="GO:0003911">
    <property type="term" value="F:DNA ligase (NAD+) activity"/>
    <property type="evidence" value="ECO:0007669"/>
    <property type="project" value="UniProtKB-EC"/>
</dbReference>
<reference evidence="13 14" key="1">
    <citation type="submission" date="2024-03" db="EMBL/GenBank/DDBJ databases">
        <title>Sequence of Lycoming College Course Isolates.</title>
        <authorList>
            <person name="Plotts O."/>
            <person name="Newman J."/>
        </authorList>
    </citation>
    <scope>NUCLEOTIDE SEQUENCE [LARGE SCALE GENOMIC DNA]</scope>
    <source>
        <strain evidence="13 14">CJB-3</strain>
    </source>
</reference>
<feature type="binding site" evidence="11">
    <location>
        <position position="409"/>
    </location>
    <ligand>
        <name>Zn(2+)</name>
        <dbReference type="ChEBI" id="CHEBI:29105"/>
    </ligand>
</feature>
<dbReference type="Gene3D" id="1.10.150.20">
    <property type="entry name" value="5' to 3' exonuclease, C-terminal subdomain"/>
    <property type="match status" value="2"/>
</dbReference>
<dbReference type="Pfam" id="PF01653">
    <property type="entry name" value="DNA_ligase_aden"/>
    <property type="match status" value="1"/>
</dbReference>
<keyword evidence="8 11" id="KW-0520">NAD</keyword>
<name>A0ABU8NK40_9SPHI</name>
<dbReference type="InterPro" id="IPR041663">
    <property type="entry name" value="DisA/LigA_HHH"/>
</dbReference>
<dbReference type="Gene3D" id="6.20.10.30">
    <property type="match status" value="1"/>
</dbReference>
<dbReference type="InterPro" id="IPR012340">
    <property type="entry name" value="NA-bd_OB-fold"/>
</dbReference>
<feature type="active site" description="N6-AMP-lysine intermediate" evidence="11">
    <location>
        <position position="115"/>
    </location>
</feature>
<keyword evidence="11" id="KW-0464">Manganese</keyword>
<feature type="binding site" evidence="11">
    <location>
        <begin position="83"/>
        <end position="84"/>
    </location>
    <ligand>
        <name>NAD(+)</name>
        <dbReference type="ChEBI" id="CHEBI:57540"/>
    </ligand>
</feature>
<evidence type="ECO:0000256" key="6">
    <source>
        <dbReference type="ARBA" id="ARBA00022833"/>
    </source>
</evidence>
<comment type="cofactor">
    <cofactor evidence="11">
        <name>Mg(2+)</name>
        <dbReference type="ChEBI" id="CHEBI:18420"/>
    </cofactor>
    <cofactor evidence="11">
        <name>Mn(2+)</name>
        <dbReference type="ChEBI" id="CHEBI:29035"/>
    </cofactor>
</comment>
<keyword evidence="7 11" id="KW-0460">Magnesium</keyword>
<keyword evidence="6 11" id="KW-0862">Zinc</keyword>
<feature type="binding site" evidence="11">
    <location>
        <position position="430"/>
    </location>
    <ligand>
        <name>Zn(2+)</name>
        <dbReference type="ChEBI" id="CHEBI:29105"/>
    </ligand>
</feature>
<evidence type="ECO:0000256" key="2">
    <source>
        <dbReference type="ARBA" id="ARBA00022598"/>
    </source>
</evidence>
<dbReference type="InterPro" id="IPR010994">
    <property type="entry name" value="RuvA_2-like"/>
</dbReference>
<dbReference type="RefSeq" id="WP_288883979.1">
    <property type="nucleotide sequence ID" value="NZ_CBFGNQ010000003.1"/>
</dbReference>
<dbReference type="PANTHER" id="PTHR23389:SF9">
    <property type="entry name" value="DNA LIGASE"/>
    <property type="match status" value="1"/>
</dbReference>
<feature type="binding site" evidence="11">
    <location>
        <position position="288"/>
    </location>
    <ligand>
        <name>NAD(+)</name>
        <dbReference type="ChEBI" id="CHEBI:57540"/>
    </ligand>
</feature>
<evidence type="ECO:0000256" key="3">
    <source>
        <dbReference type="ARBA" id="ARBA00022705"/>
    </source>
</evidence>
<keyword evidence="9 11" id="KW-0234">DNA repair</keyword>
<dbReference type="InterPro" id="IPR003583">
    <property type="entry name" value="Hlx-hairpin-Hlx_DNA-bd_motif"/>
</dbReference>
<dbReference type="Gene3D" id="2.40.50.140">
    <property type="entry name" value="Nucleic acid-binding proteins"/>
    <property type="match status" value="1"/>
</dbReference>
<protein>
    <recommendedName>
        <fullName evidence="11">DNA ligase</fullName>
        <ecNumber evidence="11">6.5.1.2</ecNumber>
    </recommendedName>
    <alternativeName>
        <fullName evidence="11">Polydeoxyribonucleotide synthase [NAD(+)]</fullName>
    </alternativeName>
</protein>
<comment type="catalytic activity">
    <reaction evidence="10 11">
        <text>NAD(+) + (deoxyribonucleotide)n-3'-hydroxyl + 5'-phospho-(deoxyribonucleotide)m = (deoxyribonucleotide)n+m + AMP + beta-nicotinamide D-nucleotide.</text>
        <dbReference type="EC" id="6.5.1.2"/>
    </reaction>
</comment>
<evidence type="ECO:0000256" key="5">
    <source>
        <dbReference type="ARBA" id="ARBA00022763"/>
    </source>
</evidence>
<keyword evidence="4 11" id="KW-0479">Metal-binding</keyword>
<dbReference type="NCBIfam" id="NF005932">
    <property type="entry name" value="PRK07956.1"/>
    <property type="match status" value="1"/>
</dbReference>
<dbReference type="Pfam" id="PF03120">
    <property type="entry name" value="OB_DNA_ligase"/>
    <property type="match status" value="1"/>
</dbReference>
<dbReference type="InterPro" id="IPR013839">
    <property type="entry name" value="DNAligase_adenylation"/>
</dbReference>
<dbReference type="SMART" id="SM00278">
    <property type="entry name" value="HhH1"/>
    <property type="match status" value="3"/>
</dbReference>
<feature type="binding site" evidence="11">
    <location>
        <position position="173"/>
    </location>
    <ligand>
        <name>NAD(+)</name>
        <dbReference type="ChEBI" id="CHEBI:57540"/>
    </ligand>
</feature>
<dbReference type="SUPFAM" id="SSF50249">
    <property type="entry name" value="Nucleic acid-binding proteins"/>
    <property type="match status" value="1"/>
</dbReference>
<dbReference type="PIRSF" id="PIRSF001604">
    <property type="entry name" value="LigA"/>
    <property type="match status" value="1"/>
</dbReference>
<proteinExistence type="inferred from homology"/>
<keyword evidence="2 11" id="KW-0436">Ligase</keyword>
<feature type="binding site" evidence="11">
    <location>
        <position position="424"/>
    </location>
    <ligand>
        <name>Zn(2+)</name>
        <dbReference type="ChEBI" id="CHEBI:29105"/>
    </ligand>
</feature>